<sequence>MSHEFQGFLQNKGIISQRSSCPYTPQQNGLAERKNRQLLDMVRTLLLESSVPAKFWVEALSTAVYLINRLPSQQLRFDSPYHRLFGSHPQYDMLHTFGCVCFVHLPSHECHKLMAQSVKCAFMGYSNTQKGYLCYDSVANRMRISRNVIFFESEYFFQQHVYHFDNVCLPTFDNLSPSIERFKRDHVYQRRRPPSPQILPDPDPVTAPVTAPVALRRSLHTIHPPNRYGFSAILADTAVPTCYSKAATQACWTKAMQEELQALQENHTWDIVPCPTGVKPIGCKWVYSIKLRSDGSLDRYKARLVALGNRQEYGVDYEETFAPVAKMTTVRLVLAIAASQGWPLRQMDVKNAFLHGDLKEEIYMTPPSGLFSTPSADVCKLKRSLYGLKQAPRAWFDNFRSTLVSFSFVQSQYDSSLFLCKTSKGIVLLLIYVDDIVITGTDSTLISQLQEHLHQSFHMKDLGPLQYFLGLEVHSTAAGLFFIPT</sequence>
<proteinExistence type="predicted"/>
<accession>A0AAP0I766</accession>
<name>A0AAP0I766_9MAGN</name>
<gene>
    <name evidence="4" type="ORF">Sjap_017962</name>
</gene>
<dbReference type="GO" id="GO:0016787">
    <property type="term" value="F:hydrolase activity"/>
    <property type="evidence" value="ECO:0007669"/>
    <property type="project" value="UniProtKB-KW"/>
</dbReference>
<dbReference type="InterPro" id="IPR039537">
    <property type="entry name" value="Retrotran_Ty1/copia-like"/>
</dbReference>
<keyword evidence="5" id="KW-1185">Reference proteome</keyword>
<evidence type="ECO:0000256" key="2">
    <source>
        <dbReference type="ARBA" id="ARBA00022801"/>
    </source>
</evidence>
<feature type="domain" description="Integrase catalytic" evidence="3">
    <location>
        <begin position="1"/>
        <end position="88"/>
    </location>
</feature>
<dbReference type="SUPFAM" id="SSF56672">
    <property type="entry name" value="DNA/RNA polymerases"/>
    <property type="match status" value="1"/>
</dbReference>
<dbReference type="InterPro" id="IPR001584">
    <property type="entry name" value="Integrase_cat-core"/>
</dbReference>
<dbReference type="AlphaFoldDB" id="A0AAP0I766"/>
<dbReference type="Pfam" id="PF25597">
    <property type="entry name" value="SH3_retrovirus"/>
    <property type="match status" value="1"/>
</dbReference>
<dbReference type="InterPro" id="IPR013103">
    <property type="entry name" value="RVT_2"/>
</dbReference>
<dbReference type="SUPFAM" id="SSF53098">
    <property type="entry name" value="Ribonuclease H-like"/>
    <property type="match status" value="1"/>
</dbReference>
<dbReference type="EMBL" id="JBBNAE010000007">
    <property type="protein sequence ID" value="KAK9109902.1"/>
    <property type="molecule type" value="Genomic_DNA"/>
</dbReference>
<dbReference type="InterPro" id="IPR036397">
    <property type="entry name" value="RNaseH_sf"/>
</dbReference>
<dbReference type="Gene3D" id="3.30.420.10">
    <property type="entry name" value="Ribonuclease H-like superfamily/Ribonuclease H"/>
    <property type="match status" value="1"/>
</dbReference>
<dbReference type="PROSITE" id="PS50994">
    <property type="entry name" value="INTEGRASE"/>
    <property type="match status" value="1"/>
</dbReference>
<protein>
    <recommendedName>
        <fullName evidence="3">Integrase catalytic domain-containing protein</fullName>
    </recommendedName>
</protein>
<comment type="caution">
    <text evidence="4">The sequence shown here is derived from an EMBL/GenBank/DDBJ whole genome shotgun (WGS) entry which is preliminary data.</text>
</comment>
<dbReference type="Proteomes" id="UP001417504">
    <property type="component" value="Unassembled WGS sequence"/>
</dbReference>
<keyword evidence="1" id="KW-0479">Metal-binding</keyword>
<dbReference type="PANTHER" id="PTHR42648">
    <property type="entry name" value="TRANSPOSASE, PUTATIVE-RELATED"/>
    <property type="match status" value="1"/>
</dbReference>
<dbReference type="Pfam" id="PF07727">
    <property type="entry name" value="RVT_2"/>
    <property type="match status" value="1"/>
</dbReference>
<evidence type="ECO:0000313" key="5">
    <source>
        <dbReference type="Proteomes" id="UP001417504"/>
    </source>
</evidence>
<dbReference type="InterPro" id="IPR043502">
    <property type="entry name" value="DNA/RNA_pol_sf"/>
</dbReference>
<reference evidence="4 5" key="1">
    <citation type="submission" date="2024-01" db="EMBL/GenBank/DDBJ databases">
        <title>Genome assemblies of Stephania.</title>
        <authorList>
            <person name="Yang L."/>
        </authorList>
    </citation>
    <scope>NUCLEOTIDE SEQUENCE [LARGE SCALE GENOMIC DNA]</scope>
    <source>
        <strain evidence="4">QJT</strain>
        <tissue evidence="4">Leaf</tissue>
    </source>
</reference>
<organism evidence="4 5">
    <name type="scientific">Stephania japonica</name>
    <dbReference type="NCBI Taxonomy" id="461633"/>
    <lineage>
        <taxon>Eukaryota</taxon>
        <taxon>Viridiplantae</taxon>
        <taxon>Streptophyta</taxon>
        <taxon>Embryophyta</taxon>
        <taxon>Tracheophyta</taxon>
        <taxon>Spermatophyta</taxon>
        <taxon>Magnoliopsida</taxon>
        <taxon>Ranunculales</taxon>
        <taxon>Menispermaceae</taxon>
        <taxon>Menispermoideae</taxon>
        <taxon>Cissampelideae</taxon>
        <taxon>Stephania</taxon>
    </lineage>
</organism>
<dbReference type="InterPro" id="IPR057670">
    <property type="entry name" value="SH3_retrovirus"/>
</dbReference>
<dbReference type="GO" id="GO:0003676">
    <property type="term" value="F:nucleic acid binding"/>
    <property type="evidence" value="ECO:0007669"/>
    <property type="project" value="InterPro"/>
</dbReference>
<dbReference type="PANTHER" id="PTHR42648:SF28">
    <property type="entry name" value="TRANSPOSON-ENCODED PROTEIN WITH RIBONUCLEASE H-LIKE AND RETROVIRUS ZINC FINGER-LIKE DOMAINS"/>
    <property type="match status" value="1"/>
</dbReference>
<evidence type="ECO:0000313" key="4">
    <source>
        <dbReference type="EMBL" id="KAK9109902.1"/>
    </source>
</evidence>
<evidence type="ECO:0000256" key="1">
    <source>
        <dbReference type="ARBA" id="ARBA00022723"/>
    </source>
</evidence>
<dbReference type="GO" id="GO:0046872">
    <property type="term" value="F:metal ion binding"/>
    <property type="evidence" value="ECO:0007669"/>
    <property type="project" value="UniProtKB-KW"/>
</dbReference>
<keyword evidence="2" id="KW-0378">Hydrolase</keyword>
<dbReference type="InterPro" id="IPR012337">
    <property type="entry name" value="RNaseH-like_sf"/>
</dbReference>
<evidence type="ECO:0000259" key="3">
    <source>
        <dbReference type="PROSITE" id="PS50994"/>
    </source>
</evidence>
<dbReference type="GO" id="GO:0015074">
    <property type="term" value="P:DNA integration"/>
    <property type="evidence" value="ECO:0007669"/>
    <property type="project" value="InterPro"/>
</dbReference>